<dbReference type="EMBL" id="CADCTQ010000120">
    <property type="protein sequence ID" value="CAA9237917.1"/>
    <property type="molecule type" value="Genomic_DNA"/>
</dbReference>
<proteinExistence type="inferred from homology"/>
<comment type="similarity">
    <text evidence="1">Belongs to the short-chain dehydrogenases/reductases (SDR) family.</text>
</comment>
<evidence type="ECO:0000256" key="1">
    <source>
        <dbReference type="ARBA" id="ARBA00006484"/>
    </source>
</evidence>
<evidence type="ECO:0000256" key="2">
    <source>
        <dbReference type="ARBA" id="ARBA00023002"/>
    </source>
</evidence>
<dbReference type="Pfam" id="PF00106">
    <property type="entry name" value="adh_short"/>
    <property type="match status" value="1"/>
</dbReference>
<dbReference type="Gene3D" id="3.40.50.720">
    <property type="entry name" value="NAD(P)-binding Rossmann-like Domain"/>
    <property type="match status" value="1"/>
</dbReference>
<reference evidence="3" key="1">
    <citation type="submission" date="2020-02" db="EMBL/GenBank/DDBJ databases">
        <authorList>
            <person name="Meier V. D."/>
        </authorList>
    </citation>
    <scope>NUCLEOTIDE SEQUENCE</scope>
    <source>
        <strain evidence="3">AVDCRST_MAG56</strain>
    </source>
</reference>
<name>A0A6J4I1M7_9SPHI</name>
<keyword evidence="2" id="KW-0560">Oxidoreductase</keyword>
<dbReference type="GO" id="GO:0016491">
    <property type="term" value="F:oxidoreductase activity"/>
    <property type="evidence" value="ECO:0007669"/>
    <property type="project" value="UniProtKB-KW"/>
</dbReference>
<organism evidence="3">
    <name type="scientific">uncultured Cytophagales bacterium</name>
    <dbReference type="NCBI Taxonomy" id="158755"/>
    <lineage>
        <taxon>Bacteria</taxon>
        <taxon>Pseudomonadati</taxon>
        <taxon>Bacteroidota</taxon>
        <taxon>Sphingobacteriia</taxon>
        <taxon>Sphingobacteriales</taxon>
        <taxon>environmental samples</taxon>
    </lineage>
</organism>
<dbReference type="InterPro" id="IPR036291">
    <property type="entry name" value="NAD(P)-bd_dom_sf"/>
</dbReference>
<dbReference type="PANTHER" id="PTHR43669:SF12">
    <property type="entry name" value="BLR5618 PROTEIN"/>
    <property type="match status" value="1"/>
</dbReference>
<evidence type="ECO:0008006" key="4">
    <source>
        <dbReference type="Google" id="ProtNLM"/>
    </source>
</evidence>
<sequence length="234" mass="24672">MKNIVIGGASGAVGTGIVRHCLAQGHRVVAVVRDEAKKSHLQAGLGEAGRFPGELQFVAGAYEDEAGIAHLQAQLERLGPIDIAIASLGGWYQGPPLAGLPLADWHTVVNNSLTSHFRFAKVLMPLLEKARGGAYVMINGGAAEFAAPHSGVISVMAAAQKMMGQVLHQEARAHGVRVFGVAAFAHIKTGRSAGVPGLWLSAEDIAAYVLNLVENPTPATEHYWHKLQSSEDLP</sequence>
<dbReference type="CDD" id="cd05233">
    <property type="entry name" value="SDR_c"/>
    <property type="match status" value="1"/>
</dbReference>
<gene>
    <name evidence="3" type="ORF">AVDCRST_MAG56-1288</name>
</gene>
<dbReference type="AlphaFoldDB" id="A0A6J4I1M7"/>
<dbReference type="SUPFAM" id="SSF51735">
    <property type="entry name" value="NAD(P)-binding Rossmann-fold domains"/>
    <property type="match status" value="1"/>
</dbReference>
<evidence type="ECO:0000313" key="3">
    <source>
        <dbReference type="EMBL" id="CAA9237917.1"/>
    </source>
</evidence>
<accession>A0A6J4I1M7</accession>
<protein>
    <recommendedName>
        <fullName evidence="4">Short-chain dehydrogenase/reductase SDR</fullName>
    </recommendedName>
</protein>
<dbReference type="InterPro" id="IPR002347">
    <property type="entry name" value="SDR_fam"/>
</dbReference>
<dbReference type="PANTHER" id="PTHR43669">
    <property type="entry name" value="5-KETO-D-GLUCONATE 5-REDUCTASE"/>
    <property type="match status" value="1"/>
</dbReference>